<evidence type="ECO:0000313" key="2">
    <source>
        <dbReference type="EMBL" id="KAE9600559.1"/>
    </source>
</evidence>
<dbReference type="Proteomes" id="UP000447434">
    <property type="component" value="Chromosome 14"/>
</dbReference>
<comment type="caution">
    <text evidence="2">The sequence shown here is derived from an EMBL/GenBank/DDBJ whole genome shotgun (WGS) entry which is preliminary data.</text>
</comment>
<organism evidence="2 3">
    <name type="scientific">Lupinus albus</name>
    <name type="common">White lupine</name>
    <name type="synonym">Lupinus termis</name>
    <dbReference type="NCBI Taxonomy" id="3870"/>
    <lineage>
        <taxon>Eukaryota</taxon>
        <taxon>Viridiplantae</taxon>
        <taxon>Streptophyta</taxon>
        <taxon>Embryophyta</taxon>
        <taxon>Tracheophyta</taxon>
        <taxon>Spermatophyta</taxon>
        <taxon>Magnoliopsida</taxon>
        <taxon>eudicotyledons</taxon>
        <taxon>Gunneridae</taxon>
        <taxon>Pentapetalae</taxon>
        <taxon>rosids</taxon>
        <taxon>fabids</taxon>
        <taxon>Fabales</taxon>
        <taxon>Fabaceae</taxon>
        <taxon>Papilionoideae</taxon>
        <taxon>50 kb inversion clade</taxon>
        <taxon>genistoids sensu lato</taxon>
        <taxon>core genistoids</taxon>
        <taxon>Genisteae</taxon>
        <taxon>Lupinus</taxon>
    </lineage>
</organism>
<name>A0A6A4PGF1_LUPAL</name>
<evidence type="ECO:0000256" key="1">
    <source>
        <dbReference type="SAM" id="Phobius"/>
    </source>
</evidence>
<dbReference type="AlphaFoldDB" id="A0A6A4PGF1"/>
<evidence type="ECO:0000313" key="3">
    <source>
        <dbReference type="Proteomes" id="UP000447434"/>
    </source>
</evidence>
<protein>
    <submittedName>
        <fullName evidence="2">Uncharacterized protein</fullName>
    </submittedName>
</protein>
<keyword evidence="1" id="KW-0472">Membrane</keyword>
<proteinExistence type="predicted"/>
<dbReference type="EMBL" id="WOCE01000014">
    <property type="protein sequence ID" value="KAE9600559.1"/>
    <property type="molecule type" value="Genomic_DNA"/>
</dbReference>
<keyword evidence="3" id="KW-1185">Reference proteome</keyword>
<sequence length="68" mass="7907">MALFVLLSPIFLVFLFFNISLGFFFVFSFFLLSLIGTFFPKTGSYYFSLSFSKIKFPNTLISRNSTNY</sequence>
<feature type="transmembrane region" description="Helical" evidence="1">
    <location>
        <begin position="6"/>
        <end position="39"/>
    </location>
</feature>
<keyword evidence="1" id="KW-1133">Transmembrane helix</keyword>
<reference evidence="3" key="1">
    <citation type="journal article" date="2020" name="Nat. Commun.">
        <title>Genome sequence of the cluster root forming white lupin.</title>
        <authorList>
            <person name="Hufnagel B."/>
            <person name="Marques A."/>
            <person name="Soriano A."/>
            <person name="Marques L."/>
            <person name="Divol F."/>
            <person name="Doumas P."/>
            <person name="Sallet E."/>
            <person name="Mancinotti D."/>
            <person name="Carrere S."/>
            <person name="Marande W."/>
            <person name="Arribat S."/>
            <person name="Keller J."/>
            <person name="Huneau C."/>
            <person name="Blein T."/>
            <person name="Aime D."/>
            <person name="Laguerre M."/>
            <person name="Taylor J."/>
            <person name="Schubert V."/>
            <person name="Nelson M."/>
            <person name="Geu-Flores F."/>
            <person name="Crespi M."/>
            <person name="Gallardo-Guerrero K."/>
            <person name="Delaux P.-M."/>
            <person name="Salse J."/>
            <person name="Berges H."/>
            <person name="Guyot R."/>
            <person name="Gouzy J."/>
            <person name="Peret B."/>
        </authorList>
    </citation>
    <scope>NUCLEOTIDE SEQUENCE [LARGE SCALE GENOMIC DNA]</scope>
    <source>
        <strain evidence="3">cv. Amiga</strain>
    </source>
</reference>
<gene>
    <name evidence="2" type="ORF">Lalb_Chr14g0374141</name>
</gene>
<keyword evidence="1" id="KW-0812">Transmembrane</keyword>
<accession>A0A6A4PGF1</accession>